<dbReference type="Proteomes" id="UP000319209">
    <property type="component" value="Chromosome"/>
</dbReference>
<dbReference type="SUPFAM" id="SSF101898">
    <property type="entry name" value="NHL repeat"/>
    <property type="match status" value="1"/>
</dbReference>
<reference evidence="3 4" key="1">
    <citation type="submission" date="2019-07" db="EMBL/GenBank/DDBJ databases">
        <title>Genome sequencing for Formosa sp. PS13.</title>
        <authorList>
            <person name="Park S.-J."/>
        </authorList>
    </citation>
    <scope>NUCLEOTIDE SEQUENCE [LARGE SCALE GENOMIC DNA]</scope>
    <source>
        <strain evidence="3 4">PS13</strain>
    </source>
</reference>
<dbReference type="AlphaFoldDB" id="A0A516GPF3"/>
<name>A0A516GPF3_9FLAO</name>
<dbReference type="InterPro" id="IPR048954">
    <property type="entry name" value="PorZ_N"/>
</dbReference>
<keyword evidence="1" id="KW-0732">Signal</keyword>
<proteinExistence type="predicted"/>
<organism evidence="3 4">
    <name type="scientific">Formosa sediminum</name>
    <dbReference type="NCBI Taxonomy" id="2594004"/>
    <lineage>
        <taxon>Bacteria</taxon>
        <taxon>Pseudomonadati</taxon>
        <taxon>Bacteroidota</taxon>
        <taxon>Flavobacteriia</taxon>
        <taxon>Flavobacteriales</taxon>
        <taxon>Flavobacteriaceae</taxon>
        <taxon>Formosa</taxon>
    </lineage>
</organism>
<dbReference type="RefSeq" id="WP_143380287.1">
    <property type="nucleotide sequence ID" value="NZ_CP041637.1"/>
</dbReference>
<accession>A0A516GPF3</accession>
<evidence type="ECO:0000313" key="3">
    <source>
        <dbReference type="EMBL" id="QDO93383.1"/>
    </source>
</evidence>
<protein>
    <submittedName>
        <fullName evidence="3">ABC transporter substrate-binding protein</fullName>
    </submittedName>
</protein>
<dbReference type="SUPFAM" id="SSF63825">
    <property type="entry name" value="YWTD domain"/>
    <property type="match status" value="1"/>
</dbReference>
<sequence length="776" mass="85446">MFKRVFILFLALCPFFSKAQDYSDTWDGYFSYYNIKDVTASDNIIYAVAENAVFTYNTLTQEINTFSTIQGLSGETISTLYYSLDYQALVIGYDSGLIEIIKEDTSEVLTVVDIVDKTTIPSVSKQINHFNEYNGLLYISTNYGISVYDLSRLEFGDTYFIGDAGVQTIVTQTTIANGYIYASCMSNTGLKRAAVDNSNLIDFSQWSTIATGNFTAVEAVANNVYAVNSSRTLFRVNSTNLSNLKVFSSAPLDVKSANDELIITTENYVYLYSSDFNLLEEVGGLDTNFTAAITTINDFYIGTDSYGVLKSPIGNTLNVEEIHPDGPLMNTPFSVEAEYNNVWVTYGDFTETYNPFPLRTRGLSHLKNDVWKNIPTDSILGARNLSTISINPNKINQVFISSFYDGILEVEADVVTTLHDETNSGLEPIEVSGSTDIRVNPTTFDSNGVLWSLSGRISSPLKSYDPNTGQWKSYSFEGLFSDGLNGEWGFSDIAIDNSGVVWTGGYVNGVIGYDYSAGTSQIRSLSEESENMPTTVVKAVAIDNSNQLWIGTIRGLRVLYNTSSFFTSSTVEASEIVVLDDGVASELLALEYITSIEVDGSNNKWIGTIGSGVFYLSSDGQETLFHFTKDNSPLPSNNVTDINIDSTNGKVFIATENGLVAYNSGSSSTQETYKDAYVYPNPVRPNFNITEDLVKIKGLTDHVNIKITDIEGNLVAEAQSNVNSRYSGYNLEIDGGTAFWNGRNLANNVVHSGVYIIMLSDTETFETKVLKLMIIR</sequence>
<dbReference type="Gene3D" id="2.130.10.10">
    <property type="entry name" value="YVTN repeat-like/Quinoprotein amine dehydrogenase"/>
    <property type="match status" value="2"/>
</dbReference>
<evidence type="ECO:0000256" key="1">
    <source>
        <dbReference type="SAM" id="SignalP"/>
    </source>
</evidence>
<dbReference type="OrthoDB" id="9807410at2"/>
<feature type="domain" description="PorZ N-terminal beta-propeller" evidence="2">
    <location>
        <begin position="45"/>
        <end position="207"/>
    </location>
</feature>
<feature type="chain" id="PRO_5021756144" evidence="1">
    <location>
        <begin position="20"/>
        <end position="776"/>
    </location>
</feature>
<dbReference type="Gene3D" id="2.60.40.4070">
    <property type="match status" value="1"/>
</dbReference>
<dbReference type="KEGG" id="fop:FNB79_05130"/>
<dbReference type="Pfam" id="PF21544">
    <property type="entry name" value="PorZ_N_b_propeller"/>
    <property type="match status" value="1"/>
</dbReference>
<dbReference type="InterPro" id="IPR015943">
    <property type="entry name" value="WD40/YVTN_repeat-like_dom_sf"/>
</dbReference>
<evidence type="ECO:0000259" key="2">
    <source>
        <dbReference type="Pfam" id="PF21544"/>
    </source>
</evidence>
<evidence type="ECO:0000313" key="4">
    <source>
        <dbReference type="Proteomes" id="UP000319209"/>
    </source>
</evidence>
<keyword evidence="4" id="KW-1185">Reference proteome</keyword>
<gene>
    <name evidence="3" type="ORF">FNB79_05130</name>
</gene>
<feature type="signal peptide" evidence="1">
    <location>
        <begin position="1"/>
        <end position="19"/>
    </location>
</feature>
<dbReference type="EMBL" id="CP041637">
    <property type="protein sequence ID" value="QDO93383.1"/>
    <property type="molecule type" value="Genomic_DNA"/>
</dbReference>